<comment type="caution">
    <text evidence="2">The sequence shown here is derived from an EMBL/GenBank/DDBJ whole genome shotgun (WGS) entry which is preliminary data.</text>
</comment>
<gene>
    <name evidence="2" type="ORF">CUZ56_01646</name>
</gene>
<evidence type="ECO:0000313" key="3">
    <source>
        <dbReference type="Proteomes" id="UP000286947"/>
    </source>
</evidence>
<dbReference type="PROSITE" id="PS51257">
    <property type="entry name" value="PROKAR_LIPOPROTEIN"/>
    <property type="match status" value="1"/>
</dbReference>
<proteinExistence type="predicted"/>
<sequence precursor="true">MKNHSITAGALSVMTALMLTACASSAPSEVRVTQADSGRHIRMHRGQELVVEVPRSGSNYMWDVFEHGQGVFEAPTRQVLQLSEQGAAVERYVFMALRQGEDQIRIVELPSNHSTDIPRSELQLNVTVTN</sequence>
<evidence type="ECO:0000313" key="2">
    <source>
        <dbReference type="EMBL" id="RUS66851.1"/>
    </source>
</evidence>
<evidence type="ECO:0008006" key="4">
    <source>
        <dbReference type="Google" id="ProtNLM"/>
    </source>
</evidence>
<protein>
    <recommendedName>
        <fullName evidence="4">Proteinase inhibitor I42 chagasin domain-containing protein</fullName>
    </recommendedName>
</protein>
<dbReference type="EMBL" id="PQSP01000003">
    <property type="protein sequence ID" value="RUS66851.1"/>
    <property type="molecule type" value="Genomic_DNA"/>
</dbReference>
<dbReference type="AlphaFoldDB" id="A0A433SDM1"/>
<dbReference type="RefSeq" id="WP_126979854.1">
    <property type="nucleotide sequence ID" value="NZ_PQSP01000003.1"/>
</dbReference>
<feature type="signal peptide" evidence="1">
    <location>
        <begin position="1"/>
        <end position="26"/>
    </location>
</feature>
<feature type="chain" id="PRO_5019117033" description="Proteinase inhibitor I42 chagasin domain-containing protein" evidence="1">
    <location>
        <begin position="27"/>
        <end position="130"/>
    </location>
</feature>
<reference evidence="2 3" key="1">
    <citation type="submission" date="2018-01" db="EMBL/GenBank/DDBJ databases">
        <title>Saezia sanguinis gen. nov., sp. nov., in the order Burkholderiales isolated from human blood.</title>
        <authorList>
            <person name="Medina-Pascual M.J."/>
            <person name="Valdezate S."/>
            <person name="Monzon S."/>
            <person name="Cuesta I."/>
            <person name="Carrasco G."/>
            <person name="Villalon P."/>
            <person name="Saez-Nieto J.A."/>
        </authorList>
    </citation>
    <scope>NUCLEOTIDE SEQUENCE [LARGE SCALE GENOMIC DNA]</scope>
    <source>
        <strain evidence="2 3">CNM695-12</strain>
    </source>
</reference>
<dbReference type="Proteomes" id="UP000286947">
    <property type="component" value="Unassembled WGS sequence"/>
</dbReference>
<accession>A0A433SDM1</accession>
<organism evidence="2 3">
    <name type="scientific">Saezia sanguinis</name>
    <dbReference type="NCBI Taxonomy" id="1965230"/>
    <lineage>
        <taxon>Bacteria</taxon>
        <taxon>Pseudomonadati</taxon>
        <taxon>Pseudomonadota</taxon>
        <taxon>Betaproteobacteria</taxon>
        <taxon>Burkholderiales</taxon>
        <taxon>Saeziaceae</taxon>
        <taxon>Saezia</taxon>
    </lineage>
</organism>
<keyword evidence="3" id="KW-1185">Reference proteome</keyword>
<keyword evidence="1" id="KW-0732">Signal</keyword>
<evidence type="ECO:0000256" key="1">
    <source>
        <dbReference type="SAM" id="SignalP"/>
    </source>
</evidence>
<name>A0A433SDM1_9BURK</name>